<sequence length="309" mass="36595">MIVVERKIPSKIIVLEAIHRRAQEQREFIANHLKRAEIGYIGELKVDAIWNELEIPSNSLLFHNYEVHRHQLDTLFACPHFVLILEIKNVAGYIWYEQEKHQFLRKKRTGEIESFQSPIEQVKRNETVIDRVIKSIGLSIPLHKIIVIAEPSTVIGNIPNDVPFIHAIGLRTEIKKLLLKYSTFKLSSVDFELLQSHLMELYEPRIYKPKFEVPPLKKGAICSCGEVMRYKYGKFICICGENSKEPLFQGLHDYRILINEWITNSEFRNFFLIDNQDLVTKLMKRLNFYYEGDNRARRYYIPKNIWREY</sequence>
<keyword evidence="3" id="KW-1185">Reference proteome</keyword>
<dbReference type="RefSeq" id="WP_161946600.1">
    <property type="nucleotide sequence ID" value="NZ_OBMQ01000001.1"/>
</dbReference>
<accession>A0A285RI09</accession>
<dbReference type="Proteomes" id="UP000219636">
    <property type="component" value="Unassembled WGS sequence"/>
</dbReference>
<dbReference type="Pfam" id="PF08378">
    <property type="entry name" value="NERD"/>
    <property type="match status" value="1"/>
</dbReference>
<evidence type="ECO:0000313" key="3">
    <source>
        <dbReference type="Proteomes" id="UP000219636"/>
    </source>
</evidence>
<name>A0A285RI09_9BACL</name>
<protein>
    <submittedName>
        <fullName evidence="2">Nuclease-like protein</fullName>
    </submittedName>
</protein>
<dbReference type="AlphaFoldDB" id="A0A285RI09"/>
<dbReference type="InterPro" id="IPR011528">
    <property type="entry name" value="NERD"/>
</dbReference>
<dbReference type="EMBL" id="OBMQ01000001">
    <property type="protein sequence ID" value="SOB93711.1"/>
    <property type="molecule type" value="Genomic_DNA"/>
</dbReference>
<dbReference type="PROSITE" id="PS50965">
    <property type="entry name" value="NERD"/>
    <property type="match status" value="1"/>
</dbReference>
<reference evidence="3" key="1">
    <citation type="submission" date="2017-08" db="EMBL/GenBank/DDBJ databases">
        <authorList>
            <person name="Varghese N."/>
            <person name="Submissions S."/>
        </authorList>
    </citation>
    <scope>NUCLEOTIDE SEQUENCE [LARGE SCALE GENOMIC DNA]</scope>
    <source>
        <strain evidence="3">JC22</strain>
    </source>
</reference>
<proteinExistence type="predicted"/>
<evidence type="ECO:0000259" key="1">
    <source>
        <dbReference type="PROSITE" id="PS50965"/>
    </source>
</evidence>
<organism evidence="2 3">
    <name type="scientific">Ureibacillus xyleni</name>
    <dbReference type="NCBI Taxonomy" id="614648"/>
    <lineage>
        <taxon>Bacteria</taxon>
        <taxon>Bacillati</taxon>
        <taxon>Bacillota</taxon>
        <taxon>Bacilli</taxon>
        <taxon>Bacillales</taxon>
        <taxon>Caryophanaceae</taxon>
        <taxon>Ureibacillus</taxon>
    </lineage>
</organism>
<feature type="domain" description="NERD" evidence="1">
    <location>
        <begin position="38"/>
        <end position="152"/>
    </location>
</feature>
<evidence type="ECO:0000313" key="2">
    <source>
        <dbReference type="EMBL" id="SOB93711.1"/>
    </source>
</evidence>
<gene>
    <name evidence="2" type="ORF">SAMN05880501_101692</name>
</gene>